<dbReference type="AlphaFoldDB" id="A0A426ZAQ2"/>
<proteinExistence type="predicted"/>
<dbReference type="Proteomes" id="UP000287651">
    <property type="component" value="Unassembled WGS sequence"/>
</dbReference>
<gene>
    <name evidence="1" type="ORF">B296_00021701</name>
</gene>
<evidence type="ECO:0000313" key="2">
    <source>
        <dbReference type="Proteomes" id="UP000287651"/>
    </source>
</evidence>
<accession>A0A426ZAQ2</accession>
<name>A0A426ZAQ2_ENSVE</name>
<comment type="caution">
    <text evidence="1">The sequence shown here is derived from an EMBL/GenBank/DDBJ whole genome shotgun (WGS) entry which is preliminary data.</text>
</comment>
<protein>
    <submittedName>
        <fullName evidence="1">Uncharacterized protein</fullName>
    </submittedName>
</protein>
<sequence length="249" mass="26944">METYSLWLLLASVEGAKGPLFPSHCWRREEEDAAAVEVWPAGVATAAIEEEKGSDDKKHGRGVEGGPLTAIAEGWPAVGEVDNEQTGDSGAVGKVGCGHEGSKVRMRLRLRLGRWWPKERAVVVADEGCGPQCCGLFFGGVETIQRGICTEEQKRSSCCYDGSSSERTMSRWQATLRPIVSPTPTMATAGVGEVEREGCQISNVDANYRAGPESSDPRMRTMLCFCREIEIAALQKRSRPTATASHKGN</sequence>
<evidence type="ECO:0000313" key="1">
    <source>
        <dbReference type="EMBL" id="RRT61039.1"/>
    </source>
</evidence>
<organism evidence="1 2">
    <name type="scientific">Ensete ventricosum</name>
    <name type="common">Abyssinian banana</name>
    <name type="synonym">Musa ensete</name>
    <dbReference type="NCBI Taxonomy" id="4639"/>
    <lineage>
        <taxon>Eukaryota</taxon>
        <taxon>Viridiplantae</taxon>
        <taxon>Streptophyta</taxon>
        <taxon>Embryophyta</taxon>
        <taxon>Tracheophyta</taxon>
        <taxon>Spermatophyta</taxon>
        <taxon>Magnoliopsida</taxon>
        <taxon>Liliopsida</taxon>
        <taxon>Zingiberales</taxon>
        <taxon>Musaceae</taxon>
        <taxon>Ensete</taxon>
    </lineage>
</organism>
<reference evidence="1 2" key="1">
    <citation type="journal article" date="2014" name="Agronomy (Basel)">
        <title>A Draft Genome Sequence for Ensete ventricosum, the Drought-Tolerant Tree Against Hunger.</title>
        <authorList>
            <person name="Harrison J."/>
            <person name="Moore K.A."/>
            <person name="Paszkiewicz K."/>
            <person name="Jones T."/>
            <person name="Grant M."/>
            <person name="Ambacheew D."/>
            <person name="Muzemil S."/>
            <person name="Studholme D.J."/>
        </authorList>
    </citation>
    <scope>NUCLEOTIDE SEQUENCE [LARGE SCALE GENOMIC DNA]</scope>
</reference>
<dbReference type="EMBL" id="AMZH03007558">
    <property type="protein sequence ID" value="RRT61039.1"/>
    <property type="molecule type" value="Genomic_DNA"/>
</dbReference>